<evidence type="ECO:0000313" key="7">
    <source>
        <dbReference type="Proteomes" id="UP000606786"/>
    </source>
</evidence>
<evidence type="ECO:0000256" key="3">
    <source>
        <dbReference type="SAM" id="MobiDB-lite"/>
    </source>
</evidence>
<feature type="region of interest" description="Disordered" evidence="3">
    <location>
        <begin position="201"/>
        <end position="220"/>
    </location>
</feature>
<evidence type="ECO:0000256" key="2">
    <source>
        <dbReference type="PROSITE-ProRule" id="PRU00497"/>
    </source>
</evidence>
<feature type="compositionally biased region" description="Low complexity" evidence="3">
    <location>
        <begin position="29"/>
        <end position="40"/>
    </location>
</feature>
<feature type="region of interest" description="Disordered" evidence="3">
    <location>
        <begin position="21"/>
        <end position="93"/>
    </location>
</feature>
<reference evidence="6" key="2">
    <citation type="journal article" date="2014" name="BMC Genomics">
        <title>A genomic perspective to assessing quality of mass-reared SIT flies used in Mediterranean fruit fly (Ceratitis capitata) eradication in California.</title>
        <authorList>
            <person name="Calla B."/>
            <person name="Hall B."/>
            <person name="Hou S."/>
            <person name="Geib S.M."/>
        </authorList>
    </citation>
    <scope>NUCLEOTIDE SEQUENCE</scope>
</reference>
<evidence type="ECO:0000256" key="1">
    <source>
        <dbReference type="ARBA" id="ARBA00022460"/>
    </source>
</evidence>
<feature type="signal peptide" evidence="4">
    <location>
        <begin position="1"/>
        <end position="18"/>
    </location>
</feature>
<dbReference type="PROSITE" id="PS00233">
    <property type="entry name" value="CHIT_BIND_RR_1"/>
    <property type="match status" value="1"/>
</dbReference>
<reference evidence="5" key="3">
    <citation type="submission" date="2020-11" db="EMBL/GenBank/DDBJ databases">
        <authorList>
            <person name="Whitehead M."/>
        </authorList>
    </citation>
    <scope>NUCLEOTIDE SEQUENCE</scope>
    <source>
        <strain evidence="5">EGII</strain>
    </source>
</reference>
<feature type="compositionally biased region" description="Low complexity" evidence="3">
    <location>
        <begin position="67"/>
        <end position="93"/>
    </location>
</feature>
<dbReference type="GeneID" id="101449307"/>
<evidence type="ECO:0000256" key="4">
    <source>
        <dbReference type="SAM" id="SignalP"/>
    </source>
</evidence>
<dbReference type="InterPro" id="IPR000618">
    <property type="entry name" value="Insect_cuticle"/>
</dbReference>
<dbReference type="PANTHER" id="PTHR12236:SF98">
    <property type="entry name" value="CUTICULAR PROTEIN 56F"/>
    <property type="match status" value="1"/>
</dbReference>
<proteinExistence type="evidence at transcript level"/>
<keyword evidence="7" id="KW-1185">Reference proteome</keyword>
<feature type="compositionally biased region" description="Polar residues" evidence="3">
    <location>
        <begin position="41"/>
        <end position="61"/>
    </location>
</feature>
<dbReference type="AlphaFoldDB" id="W8BER9"/>
<dbReference type="EMBL" id="GAMC01009383">
    <property type="protein sequence ID" value="JAB97172.1"/>
    <property type="molecule type" value="mRNA"/>
</dbReference>
<dbReference type="GO" id="GO:0031012">
    <property type="term" value="C:extracellular matrix"/>
    <property type="evidence" value="ECO:0007669"/>
    <property type="project" value="TreeGrafter"/>
</dbReference>
<dbReference type="OrthoDB" id="6428372at2759"/>
<dbReference type="PROSITE" id="PS51155">
    <property type="entry name" value="CHIT_BIND_RR_2"/>
    <property type="match status" value="1"/>
</dbReference>
<dbReference type="Proteomes" id="UP000606786">
    <property type="component" value="Unassembled WGS sequence"/>
</dbReference>
<protein>
    <submittedName>
        <fullName evidence="5">(Mediterranean fruit fly) hypothetical protein</fullName>
    </submittedName>
    <submittedName>
        <fullName evidence="6">Pro-resilin</fullName>
    </submittedName>
</protein>
<evidence type="ECO:0000313" key="5">
    <source>
        <dbReference type="EMBL" id="CAD7012794.1"/>
    </source>
</evidence>
<keyword evidence="4" id="KW-0732">Signal</keyword>
<dbReference type="InterPro" id="IPR051217">
    <property type="entry name" value="Insect_Cuticle_Struc_Prot"/>
</dbReference>
<dbReference type="KEGG" id="ccat:101449307"/>
<dbReference type="Pfam" id="PF00379">
    <property type="entry name" value="Chitin_bind_4"/>
    <property type="match status" value="1"/>
</dbReference>
<feature type="chain" id="PRO_5036288200" evidence="4">
    <location>
        <begin position="19"/>
        <end position="220"/>
    </location>
</feature>
<dbReference type="PANTHER" id="PTHR12236">
    <property type="entry name" value="STRUCTURAL CONTITUENT OF CUTICLE"/>
    <property type="match status" value="1"/>
</dbReference>
<evidence type="ECO:0000313" key="6">
    <source>
        <dbReference type="EMBL" id="JAB97172.1"/>
    </source>
</evidence>
<dbReference type="GO" id="GO:0005615">
    <property type="term" value="C:extracellular space"/>
    <property type="evidence" value="ECO:0007669"/>
    <property type="project" value="TreeGrafter"/>
</dbReference>
<reference evidence="6" key="1">
    <citation type="submission" date="2013-07" db="EMBL/GenBank/DDBJ databases">
        <authorList>
            <person name="Geib S."/>
        </authorList>
    </citation>
    <scope>NUCLEOTIDE SEQUENCE</scope>
</reference>
<dbReference type="InterPro" id="IPR031311">
    <property type="entry name" value="CHIT_BIND_RR_consensus"/>
</dbReference>
<name>W8BER9_CERCA</name>
<sequence>MKCFATIALLACVSLARAEPPVPQNQYLPPNQGGQQPSSQYLPPTQSYQSPSNNYLPPQRNSGAGAGAPPSSSYGAPAAGAPSSQYGAPAAPSSQYGAPALTGAIFPKQQGGNGGYGSGNGYAGEEQYGPAKYEFKYDVQDYESGNDFGHMEQRDGDLAVGRYYVLLPDGRKQIVDYEADSQGYRPTIRYEQVNNGYNNGNGAGAGGRGGQGGSGFAGYQ</sequence>
<keyword evidence="1 2" id="KW-0193">Cuticle</keyword>
<gene>
    <name evidence="6" type="primary">RESIL</name>
    <name evidence="5" type="ORF">CCAP1982_LOCUS20895</name>
</gene>
<organism evidence="6">
    <name type="scientific">Ceratitis capitata</name>
    <name type="common">Mediterranean fruit fly</name>
    <name type="synonym">Tephritis capitata</name>
    <dbReference type="NCBI Taxonomy" id="7213"/>
    <lineage>
        <taxon>Eukaryota</taxon>
        <taxon>Metazoa</taxon>
        <taxon>Ecdysozoa</taxon>
        <taxon>Arthropoda</taxon>
        <taxon>Hexapoda</taxon>
        <taxon>Insecta</taxon>
        <taxon>Pterygota</taxon>
        <taxon>Neoptera</taxon>
        <taxon>Endopterygota</taxon>
        <taxon>Diptera</taxon>
        <taxon>Brachycera</taxon>
        <taxon>Muscomorpha</taxon>
        <taxon>Tephritoidea</taxon>
        <taxon>Tephritidae</taxon>
        <taxon>Ceratitis</taxon>
        <taxon>Ceratitis</taxon>
    </lineage>
</organism>
<dbReference type="CTD" id="37299"/>
<accession>W8BER9</accession>
<dbReference type="EMBL" id="CAJHJT010000056">
    <property type="protein sequence ID" value="CAD7012794.1"/>
    <property type="molecule type" value="Genomic_DNA"/>
</dbReference>
<dbReference type="GO" id="GO:0042302">
    <property type="term" value="F:structural constituent of cuticle"/>
    <property type="evidence" value="ECO:0007669"/>
    <property type="project" value="UniProtKB-UniRule"/>
</dbReference>